<proteinExistence type="predicted"/>
<protein>
    <submittedName>
        <fullName evidence="2">Uncharacterized protein</fullName>
    </submittedName>
</protein>
<evidence type="ECO:0000313" key="3">
    <source>
        <dbReference type="Proteomes" id="UP001174909"/>
    </source>
</evidence>
<reference evidence="2" key="1">
    <citation type="submission" date="2023-03" db="EMBL/GenBank/DDBJ databases">
        <authorList>
            <person name="Steffen K."/>
            <person name="Cardenas P."/>
        </authorList>
    </citation>
    <scope>NUCLEOTIDE SEQUENCE</scope>
</reference>
<comment type="caution">
    <text evidence="2">The sequence shown here is derived from an EMBL/GenBank/DDBJ whole genome shotgun (WGS) entry which is preliminary data.</text>
</comment>
<name>A0AA35R9V4_GEOBA</name>
<gene>
    <name evidence="2" type="ORF">GBAR_LOCUS5010</name>
</gene>
<evidence type="ECO:0000256" key="1">
    <source>
        <dbReference type="SAM" id="MobiDB-lite"/>
    </source>
</evidence>
<keyword evidence="3" id="KW-1185">Reference proteome</keyword>
<dbReference type="EMBL" id="CASHTH010000741">
    <property type="protein sequence ID" value="CAI8007012.1"/>
    <property type="molecule type" value="Genomic_DNA"/>
</dbReference>
<organism evidence="2 3">
    <name type="scientific">Geodia barretti</name>
    <name type="common">Barrett's horny sponge</name>
    <dbReference type="NCBI Taxonomy" id="519541"/>
    <lineage>
        <taxon>Eukaryota</taxon>
        <taxon>Metazoa</taxon>
        <taxon>Porifera</taxon>
        <taxon>Demospongiae</taxon>
        <taxon>Heteroscleromorpha</taxon>
        <taxon>Tetractinellida</taxon>
        <taxon>Astrophorina</taxon>
        <taxon>Geodiidae</taxon>
        <taxon>Geodia</taxon>
    </lineage>
</organism>
<dbReference type="Proteomes" id="UP001174909">
    <property type="component" value="Unassembled WGS sequence"/>
</dbReference>
<sequence>MVMLGPYRVTLPPTSPVNRTTHELIALTHSISPPPPPPYPGQPAGDSGAEDWIPHPWR</sequence>
<feature type="compositionally biased region" description="Pro residues" evidence="1">
    <location>
        <begin position="32"/>
        <end position="41"/>
    </location>
</feature>
<feature type="region of interest" description="Disordered" evidence="1">
    <location>
        <begin position="28"/>
        <end position="58"/>
    </location>
</feature>
<dbReference type="AlphaFoldDB" id="A0AA35R9V4"/>
<accession>A0AA35R9V4</accession>
<evidence type="ECO:0000313" key="2">
    <source>
        <dbReference type="EMBL" id="CAI8007012.1"/>
    </source>
</evidence>